<protein>
    <recommendedName>
        <fullName evidence="1">AA9 family lytic polysaccharide monooxygenase</fullName>
        <ecNumber evidence="1">1.14.99.56</ecNumber>
    </recommendedName>
    <alternativeName>
        <fullName evidence="1">Endo-beta-1,4-glucanase</fullName>
    </alternativeName>
    <alternativeName>
        <fullName evidence="1">Glycosyl hydrolase 61 family protein</fullName>
    </alternativeName>
</protein>
<evidence type="ECO:0000259" key="4">
    <source>
        <dbReference type="Pfam" id="PF03443"/>
    </source>
</evidence>
<keyword evidence="1" id="KW-0624">Polysaccharide degradation</keyword>
<name>A0A6A5TQA0_9PLEO</name>
<proteinExistence type="predicted"/>
<dbReference type="EMBL" id="ML977000">
    <property type="protein sequence ID" value="KAF1954140.1"/>
    <property type="molecule type" value="Genomic_DNA"/>
</dbReference>
<dbReference type="Pfam" id="PF03443">
    <property type="entry name" value="AA9"/>
    <property type="match status" value="1"/>
</dbReference>
<feature type="domain" description="Auxiliary Activity family 9 catalytic" evidence="4">
    <location>
        <begin position="27"/>
        <end position="176"/>
    </location>
</feature>
<dbReference type="GO" id="GO:0030248">
    <property type="term" value="F:cellulose binding"/>
    <property type="evidence" value="ECO:0007669"/>
    <property type="project" value="UniProtKB-UniRule"/>
</dbReference>
<comment type="domain">
    <text evidence="1">Has a modular structure: an endo-beta-1,4-glucanase catalytic module at the N-terminus, a linker rich in serines and threonines, and a C-terminal carbohydrate-binding module (CBM).</text>
</comment>
<evidence type="ECO:0000256" key="3">
    <source>
        <dbReference type="SAM" id="SignalP"/>
    </source>
</evidence>
<keyword evidence="1" id="KW-0119">Carbohydrate metabolism</keyword>
<sequence length="361" mass="36283">MLFTQASALLALTASVSGHIYMGSPVPFDWEDTATKQSPLEPAQFPCKQPTGKYAYTTMNKYKAGESMSVKLIGGATHSGGSCQFSITTDKKPTKDSQWKVLFSQIGGCPGGPSDNNMSGNAEDQGNAPFSVPIPKDIPSGQYTMAWTWNNKSGNREFYMNCAPIEISGGSSTDVSKALGSLPDMFVINLPSTECKLEPLQDALYPNPGKAVATAPAAQPGLKVSGSGCGAQTKLGAGAGKIGAPSQATGAPADGASSAVPSKPTSSAPGVFAPGADASKPTASQPAATQPATSQPTGSPSTPSTPSTGGSGSSCTTDGAVVCIGSSQFGICSNGVATPMALAAGTTCSGGKISRRTEFSA</sequence>
<dbReference type="EC" id="1.14.99.56" evidence="1"/>
<gene>
    <name evidence="5" type="ORF">CC80DRAFT_128579</name>
</gene>
<dbReference type="OrthoDB" id="2342176at2759"/>
<organism evidence="5 6">
    <name type="scientific">Byssothecium circinans</name>
    <dbReference type="NCBI Taxonomy" id="147558"/>
    <lineage>
        <taxon>Eukaryota</taxon>
        <taxon>Fungi</taxon>
        <taxon>Dikarya</taxon>
        <taxon>Ascomycota</taxon>
        <taxon>Pezizomycotina</taxon>
        <taxon>Dothideomycetes</taxon>
        <taxon>Pleosporomycetidae</taxon>
        <taxon>Pleosporales</taxon>
        <taxon>Massarineae</taxon>
        <taxon>Massarinaceae</taxon>
        <taxon>Byssothecium</taxon>
    </lineage>
</organism>
<evidence type="ECO:0000313" key="5">
    <source>
        <dbReference type="EMBL" id="KAF1954140.1"/>
    </source>
</evidence>
<reference evidence="5" key="1">
    <citation type="journal article" date="2020" name="Stud. Mycol.">
        <title>101 Dothideomycetes genomes: a test case for predicting lifestyles and emergence of pathogens.</title>
        <authorList>
            <person name="Haridas S."/>
            <person name="Albert R."/>
            <person name="Binder M."/>
            <person name="Bloem J."/>
            <person name="Labutti K."/>
            <person name="Salamov A."/>
            <person name="Andreopoulos B."/>
            <person name="Baker S."/>
            <person name="Barry K."/>
            <person name="Bills G."/>
            <person name="Bluhm B."/>
            <person name="Cannon C."/>
            <person name="Castanera R."/>
            <person name="Culley D."/>
            <person name="Daum C."/>
            <person name="Ezra D."/>
            <person name="Gonzalez J."/>
            <person name="Henrissat B."/>
            <person name="Kuo A."/>
            <person name="Liang C."/>
            <person name="Lipzen A."/>
            <person name="Lutzoni F."/>
            <person name="Magnuson J."/>
            <person name="Mondo S."/>
            <person name="Nolan M."/>
            <person name="Ohm R."/>
            <person name="Pangilinan J."/>
            <person name="Park H.-J."/>
            <person name="Ramirez L."/>
            <person name="Alfaro M."/>
            <person name="Sun H."/>
            <person name="Tritt A."/>
            <person name="Yoshinaga Y."/>
            <person name="Zwiers L.-H."/>
            <person name="Turgeon B."/>
            <person name="Goodwin S."/>
            <person name="Spatafora J."/>
            <person name="Crous P."/>
            <person name="Grigoriev I."/>
        </authorList>
    </citation>
    <scope>NUCLEOTIDE SEQUENCE</scope>
    <source>
        <strain evidence="5">CBS 675.92</strain>
    </source>
</reference>
<keyword evidence="1" id="KW-0136">Cellulose degradation</keyword>
<feature type="chain" id="PRO_5025590318" description="AA9 family lytic polysaccharide monooxygenase" evidence="3">
    <location>
        <begin position="19"/>
        <end position="361"/>
    </location>
</feature>
<keyword evidence="1" id="KW-1015">Disulfide bond</keyword>
<dbReference type="GO" id="GO:0005576">
    <property type="term" value="C:extracellular region"/>
    <property type="evidence" value="ECO:0007669"/>
    <property type="project" value="UniProtKB-SubCell"/>
</dbReference>
<keyword evidence="3" id="KW-0732">Signal</keyword>
<keyword evidence="1" id="KW-0964">Secreted</keyword>
<dbReference type="Gene3D" id="2.70.50.70">
    <property type="match status" value="1"/>
</dbReference>
<evidence type="ECO:0000313" key="6">
    <source>
        <dbReference type="Proteomes" id="UP000800035"/>
    </source>
</evidence>
<accession>A0A6A5TQA0</accession>
<evidence type="ECO:0000256" key="1">
    <source>
        <dbReference type="RuleBase" id="RU368122"/>
    </source>
</evidence>
<comment type="function">
    <text evidence="1">Lytic polysaccharide monooxygenase (LMPO) that depolymerizes crystalline and amorphous polysaccharides via the oxidation of scissile alpha- or beta-(1-4)-glycosidic bonds, yielding C1 and/or C4 oxidation products. Catalysis by LPMOs requires the reduction of the active-site copper from Cu(II) to Cu(I) by a reducing agent and H(2)O(2) or O(2) as a cosubstrate.</text>
</comment>
<keyword evidence="6" id="KW-1185">Reference proteome</keyword>
<dbReference type="AlphaFoldDB" id="A0A6A5TQA0"/>
<feature type="compositionally biased region" description="Polar residues" evidence="2">
    <location>
        <begin position="259"/>
        <end position="268"/>
    </location>
</feature>
<dbReference type="InterPro" id="IPR005103">
    <property type="entry name" value="AA9_LPMO"/>
</dbReference>
<feature type="region of interest" description="Disordered" evidence="2">
    <location>
        <begin position="239"/>
        <end position="313"/>
    </location>
</feature>
<dbReference type="Proteomes" id="UP000800035">
    <property type="component" value="Unassembled WGS sequence"/>
</dbReference>
<dbReference type="GO" id="GO:0030245">
    <property type="term" value="P:cellulose catabolic process"/>
    <property type="evidence" value="ECO:0007669"/>
    <property type="project" value="UniProtKB-UniRule"/>
</dbReference>
<comment type="subcellular location">
    <subcellularLocation>
        <location evidence="1">Secreted</location>
    </subcellularLocation>
</comment>
<feature type="compositionally biased region" description="Low complexity" evidence="2">
    <location>
        <begin position="281"/>
        <end position="313"/>
    </location>
</feature>
<comment type="catalytic activity">
    <reaction evidence="1">
        <text>[(1-&gt;4)-beta-D-glucosyl]n+m + reduced acceptor + O2 = 4-dehydro-beta-D-glucosyl-[(1-&gt;4)-beta-D-glucosyl]n-1 + [(1-&gt;4)-beta-D-glucosyl]m + acceptor + H2O.</text>
        <dbReference type="EC" id="1.14.99.56"/>
    </reaction>
</comment>
<feature type="signal peptide" evidence="3">
    <location>
        <begin position="1"/>
        <end position="18"/>
    </location>
</feature>
<dbReference type="GO" id="GO:0008810">
    <property type="term" value="F:cellulase activity"/>
    <property type="evidence" value="ECO:0007669"/>
    <property type="project" value="UniProtKB-UniRule"/>
</dbReference>
<evidence type="ECO:0000256" key="2">
    <source>
        <dbReference type="SAM" id="MobiDB-lite"/>
    </source>
</evidence>
<dbReference type="PANTHER" id="PTHR36182:SF2">
    <property type="entry name" value="LYTIC POLYSACCHARIDE MONOOXYGENASE"/>
    <property type="match status" value="1"/>
</dbReference>
<dbReference type="PANTHER" id="PTHR36182">
    <property type="entry name" value="PROTEIN, PUTATIVE (AFU_ORTHOLOGUE AFUA_6G10930)-RELATED"/>
    <property type="match status" value="1"/>
</dbReference>